<sequence>MRRIRCLFTLVVMAVWLCALVTGRGVRTFEYNDDVLVFAGKMNPSGNPYETYRYIDAPGCPLLTVDQALTVGELLAGDNSYILQTNIHFNNNVASSVLCKYKATEEDVEVLRSYIKKRFEYELTVDDMPVWGSIGSWDMDRSEYYIDLHRTFYIGVNKDQIVNVTLRTGNPVKLEPRVVYEFTYSVIFESSSVEYANRFSTVFGTRHASSRTRIVSVINSVLIIFFLLCVIMLVITRALRSDLAKMEQEAQLGYDGHDIIDESGWRCLYADVFRVPKHTSIFCGILGCGSQLLVLASLAIMLSVVTNYRISMNRNLVTYTVLGYAFTSGIAGYVSGYQFMGCGLLAPPMASKWIRAFHVTFMIAPLTYAVAFVPSSLVAILYQSAQLPYLKGIIIVLFLEGFIAYPLCLAGVLCSRYIFRRTERRRNIPHVNQIPRLIPRPPRKLLAPHILLLASGALPFMSIFVEFSFVFHSLWSYKFFHLYGFLVTTTVLYVAVTACVSVAATFLLLTTENHHWQWMSIGFGASCSLYASAYAGIFYLFSTTMHGLYMWVVYVSYCVMFSLFLAILGGTVGYFSASFFVKKIYGQSKHD</sequence>
<dbReference type="InterPro" id="IPR004240">
    <property type="entry name" value="EMP70"/>
</dbReference>
<dbReference type="Proteomes" id="UP000037923">
    <property type="component" value="Unassembled WGS sequence"/>
</dbReference>
<feature type="transmembrane region" description="Helical" evidence="7">
    <location>
        <begin position="521"/>
        <end position="542"/>
    </location>
</feature>
<dbReference type="VEuPathDB" id="TriTrypDB:LpyrH10_20_0480"/>
<feature type="transmembrane region" description="Helical" evidence="7">
    <location>
        <begin position="483"/>
        <end position="509"/>
    </location>
</feature>
<comment type="subcellular location">
    <subcellularLocation>
        <location evidence="1">Membrane</location>
        <topology evidence="1">Multi-pass membrane protein</topology>
    </subcellularLocation>
</comment>
<evidence type="ECO:0000313" key="9">
    <source>
        <dbReference type="Proteomes" id="UP000037923"/>
    </source>
</evidence>
<organism evidence="8 9">
    <name type="scientific">Leptomonas pyrrhocoris</name>
    <name type="common">Firebug parasite</name>
    <dbReference type="NCBI Taxonomy" id="157538"/>
    <lineage>
        <taxon>Eukaryota</taxon>
        <taxon>Discoba</taxon>
        <taxon>Euglenozoa</taxon>
        <taxon>Kinetoplastea</taxon>
        <taxon>Metakinetoplastina</taxon>
        <taxon>Trypanosomatida</taxon>
        <taxon>Trypanosomatidae</taxon>
        <taxon>Leishmaniinae</taxon>
        <taxon>Leptomonas</taxon>
    </lineage>
</organism>
<feature type="transmembrane region" description="Helical" evidence="7">
    <location>
        <begin position="356"/>
        <end position="381"/>
    </location>
</feature>
<evidence type="ECO:0000256" key="7">
    <source>
        <dbReference type="RuleBase" id="RU363079"/>
    </source>
</evidence>
<proteinExistence type="inferred from homology"/>
<keyword evidence="6 7" id="KW-0472">Membrane</keyword>
<protein>
    <recommendedName>
        <fullName evidence="7">Transmembrane 9 superfamily member</fullName>
    </recommendedName>
</protein>
<evidence type="ECO:0000256" key="3">
    <source>
        <dbReference type="ARBA" id="ARBA00022692"/>
    </source>
</evidence>
<evidence type="ECO:0000256" key="1">
    <source>
        <dbReference type="ARBA" id="ARBA00004141"/>
    </source>
</evidence>
<feature type="transmembrane region" description="Helical" evidence="7">
    <location>
        <begin position="214"/>
        <end position="236"/>
    </location>
</feature>
<feature type="chain" id="PRO_5007355426" description="Transmembrane 9 superfamily member" evidence="7">
    <location>
        <begin position="24"/>
        <end position="591"/>
    </location>
</feature>
<accession>A0A0M9FUK0</accession>
<evidence type="ECO:0000256" key="5">
    <source>
        <dbReference type="ARBA" id="ARBA00022989"/>
    </source>
</evidence>
<dbReference type="GO" id="GO:0072657">
    <property type="term" value="P:protein localization to membrane"/>
    <property type="evidence" value="ECO:0007669"/>
    <property type="project" value="TreeGrafter"/>
</dbReference>
<gene>
    <name evidence="8" type="ORF">ABB37_07725</name>
</gene>
<comment type="similarity">
    <text evidence="2 7">Belongs to the nonaspanin (TM9SF) (TC 9.A.2) family.</text>
</comment>
<feature type="transmembrane region" description="Helical" evidence="7">
    <location>
        <begin position="316"/>
        <end position="335"/>
    </location>
</feature>
<dbReference type="GO" id="GO:0016020">
    <property type="term" value="C:membrane"/>
    <property type="evidence" value="ECO:0007669"/>
    <property type="project" value="UniProtKB-SubCell"/>
</dbReference>
<dbReference type="AlphaFoldDB" id="A0A0M9FUK0"/>
<comment type="caution">
    <text evidence="8">The sequence shown here is derived from an EMBL/GenBank/DDBJ whole genome shotgun (WGS) entry which is preliminary data.</text>
</comment>
<feature type="transmembrane region" description="Helical" evidence="7">
    <location>
        <begin position="281"/>
        <end position="304"/>
    </location>
</feature>
<dbReference type="OrthoDB" id="1666796at2759"/>
<evidence type="ECO:0000313" key="8">
    <source>
        <dbReference type="EMBL" id="KPA76385.1"/>
    </source>
</evidence>
<feature type="signal peptide" evidence="7">
    <location>
        <begin position="1"/>
        <end position="23"/>
    </location>
</feature>
<dbReference type="OMA" id="DAPCRVN"/>
<evidence type="ECO:0000256" key="2">
    <source>
        <dbReference type="ARBA" id="ARBA00005227"/>
    </source>
</evidence>
<keyword evidence="3 7" id="KW-0812">Transmembrane</keyword>
<keyword evidence="4 7" id="KW-0732">Signal</keyword>
<feature type="transmembrane region" description="Helical" evidence="7">
    <location>
        <begin position="548"/>
        <end position="581"/>
    </location>
</feature>
<feature type="transmembrane region" description="Helical" evidence="7">
    <location>
        <begin position="450"/>
        <end position="471"/>
    </location>
</feature>
<dbReference type="EMBL" id="LGTL01000020">
    <property type="protein sequence ID" value="KPA76385.1"/>
    <property type="molecule type" value="Genomic_DNA"/>
</dbReference>
<dbReference type="PANTHER" id="PTHR10766">
    <property type="entry name" value="TRANSMEMBRANE 9 SUPERFAMILY PROTEIN"/>
    <property type="match status" value="1"/>
</dbReference>
<dbReference type="Pfam" id="PF02990">
    <property type="entry name" value="EMP70"/>
    <property type="match status" value="1"/>
</dbReference>
<reference evidence="8 9" key="1">
    <citation type="submission" date="2015-07" db="EMBL/GenBank/DDBJ databases">
        <title>High-quality genome of monoxenous trypanosomatid Leptomonas pyrrhocoris.</title>
        <authorList>
            <person name="Flegontov P."/>
            <person name="Butenko A."/>
            <person name="Firsov S."/>
            <person name="Vlcek C."/>
            <person name="Logacheva M.D."/>
            <person name="Field M."/>
            <person name="Filatov D."/>
            <person name="Flegontova O."/>
            <person name="Gerasimov E."/>
            <person name="Jackson A.P."/>
            <person name="Kelly S."/>
            <person name="Opperdoes F."/>
            <person name="O'Reilly A."/>
            <person name="Votypka J."/>
            <person name="Yurchenko V."/>
            <person name="Lukes J."/>
        </authorList>
    </citation>
    <scope>NUCLEOTIDE SEQUENCE [LARGE SCALE GENOMIC DNA]</scope>
    <source>
        <strain evidence="8">H10</strain>
    </source>
</reference>
<keyword evidence="5 7" id="KW-1133">Transmembrane helix</keyword>
<evidence type="ECO:0000256" key="4">
    <source>
        <dbReference type="ARBA" id="ARBA00022729"/>
    </source>
</evidence>
<dbReference type="PANTHER" id="PTHR10766:SF41">
    <property type="entry name" value="TRANSMEMBRANE 9 SUPERFAMILY MEMBER 3"/>
    <property type="match status" value="1"/>
</dbReference>
<name>A0A0M9FUK0_LEPPY</name>
<dbReference type="GeneID" id="26908010"/>
<dbReference type="RefSeq" id="XP_015654824.1">
    <property type="nucleotide sequence ID" value="XM_015806460.1"/>
</dbReference>
<evidence type="ECO:0000256" key="6">
    <source>
        <dbReference type="ARBA" id="ARBA00023136"/>
    </source>
</evidence>
<feature type="transmembrane region" description="Helical" evidence="7">
    <location>
        <begin position="393"/>
        <end position="419"/>
    </location>
</feature>
<keyword evidence="9" id="KW-1185">Reference proteome</keyword>